<feature type="region of interest" description="Disordered" evidence="5">
    <location>
        <begin position="294"/>
        <end position="314"/>
    </location>
</feature>
<dbReference type="EMBL" id="JACMSC010000002">
    <property type="protein sequence ID" value="KAG6533558.1"/>
    <property type="molecule type" value="Genomic_DNA"/>
</dbReference>
<accession>A0A8J5HTJ0</accession>
<evidence type="ECO:0000256" key="5">
    <source>
        <dbReference type="SAM" id="MobiDB-lite"/>
    </source>
</evidence>
<evidence type="ECO:0000256" key="4">
    <source>
        <dbReference type="RuleBase" id="RU369095"/>
    </source>
</evidence>
<dbReference type="Pfam" id="PF04146">
    <property type="entry name" value="YTH"/>
    <property type="match status" value="1"/>
</dbReference>
<dbReference type="InterPro" id="IPR045168">
    <property type="entry name" value="YTH_prot"/>
</dbReference>
<evidence type="ECO:0000259" key="6">
    <source>
        <dbReference type="PROSITE" id="PS50882"/>
    </source>
</evidence>
<protein>
    <recommendedName>
        <fullName evidence="4">YTH domain-containing family protein</fullName>
    </recommendedName>
</protein>
<comment type="similarity">
    <text evidence="4">Belongs to the YTHDF family.</text>
</comment>
<keyword evidence="8" id="KW-1185">Reference proteome</keyword>
<evidence type="ECO:0000313" key="7">
    <source>
        <dbReference type="EMBL" id="KAG6533558.1"/>
    </source>
</evidence>
<comment type="function">
    <text evidence="4">Specifically recognizes and binds N6-methyladenosine (m6A)-containing RNAs, and regulates mRNA stability. M6A is a modification present at internal sites of mRNAs and some non-coding RNAs and plays a role in mRNA stability and processing.</text>
</comment>
<evidence type="ECO:0000256" key="1">
    <source>
        <dbReference type="ARBA" id="ARBA00004496"/>
    </source>
</evidence>
<evidence type="ECO:0000256" key="2">
    <source>
        <dbReference type="ARBA" id="ARBA00022490"/>
    </source>
</evidence>
<organism evidence="7 8">
    <name type="scientific">Zingiber officinale</name>
    <name type="common">Ginger</name>
    <name type="synonym">Amomum zingiber</name>
    <dbReference type="NCBI Taxonomy" id="94328"/>
    <lineage>
        <taxon>Eukaryota</taxon>
        <taxon>Viridiplantae</taxon>
        <taxon>Streptophyta</taxon>
        <taxon>Embryophyta</taxon>
        <taxon>Tracheophyta</taxon>
        <taxon>Spermatophyta</taxon>
        <taxon>Magnoliopsida</taxon>
        <taxon>Liliopsida</taxon>
        <taxon>Zingiberales</taxon>
        <taxon>Zingiberaceae</taxon>
        <taxon>Zingiber</taxon>
    </lineage>
</organism>
<feature type="compositionally biased region" description="Polar residues" evidence="5">
    <location>
        <begin position="188"/>
        <end position="212"/>
    </location>
</feature>
<dbReference type="PANTHER" id="PTHR12357:SF99">
    <property type="entry name" value="YTH DOMAIN-CONTAINING PROTEIN ECT2-RELATED"/>
    <property type="match status" value="1"/>
</dbReference>
<sequence length="708" mass="78085">MATVAPAAPADQSADLMQKLSLDSKNKSEDASEVTKDDIIEVLIQLELLLIDFLFFFMKTSGVQYGSSNGGEPIAPIPTYERSLTPWLQEHTDASMCYLPNGYSSALYYGGYDGSMTEWEDYPRYVNSDGVEVPPLGVYGDMYHPGYGYSPYSPYPSPGSPVPTMGHNNQLYTPQHYHFPATYYQPQTASGAPYTTSQNPSSKGDVSTSTATELPPIPVDTTKANSNEAVKASTNSNNGTTKAKPNQQNTPSNTGVSFGKGTLPGLNPSFGYQDPRFGYDGMWSPISWYDGSMFPDGQQRPTSTNNGSSMTSHIANTTSTRNQNLHPLPHLSGMHTPRSSAPGIVNKMYPNNRIYGQNANGFRGNQSFRSNIYDSSMNGRWVMSMDNKYKHRGQGNGFYGYGNENLEGLSELNKGPRAGHFRSQKGFGPNFSVAVRGQSLSTSVQDSSEVPDKDKYNKTDFLVTYSDAKFFIIKSYSEDDIHKSIKYNVWASTPHGNKKLDAAYQESKEKNGCPVFLLFSVNTSGQFVGVAEMVGPVDFNKTLDYWQQDKWIGCFPVKWHIVKDVPNSILKHITLENNDNKPVTNSRDTQEVKLEQGFQLLKLFKEHVSVTSILDDFTFYENRQKLVDGKPVIFDEKEKDNANGKPVLSKSLELVSILKKESAQNALAVSEFTLAEKNGVPAVAGVAPKDAKPVTEKRVVANGVSNGY</sequence>
<feature type="region of interest" description="Disordered" evidence="5">
    <location>
        <begin position="188"/>
        <end position="262"/>
    </location>
</feature>
<gene>
    <name evidence="7" type="ORF">ZIOFF_007433</name>
</gene>
<evidence type="ECO:0000313" key="8">
    <source>
        <dbReference type="Proteomes" id="UP000734854"/>
    </source>
</evidence>
<dbReference type="Gene3D" id="3.10.590.10">
    <property type="entry name" value="ph1033 like domains"/>
    <property type="match status" value="1"/>
</dbReference>
<proteinExistence type="inferred from homology"/>
<feature type="domain" description="YTH" evidence="6">
    <location>
        <begin position="468"/>
        <end position="604"/>
    </location>
</feature>
<dbReference type="AlphaFoldDB" id="A0A8J5HTJ0"/>
<comment type="caution">
    <text evidence="7">The sequence shown here is derived from an EMBL/GenBank/DDBJ whole genome shotgun (WGS) entry which is preliminary data.</text>
</comment>
<comment type="subcellular location">
    <subcellularLocation>
        <location evidence="1">Cytoplasm</location>
    </subcellularLocation>
</comment>
<dbReference type="PANTHER" id="PTHR12357">
    <property type="entry name" value="YTH YT521-B HOMOLOGY DOMAIN-CONTAINING"/>
    <property type="match status" value="1"/>
</dbReference>
<dbReference type="Proteomes" id="UP000734854">
    <property type="component" value="Unassembled WGS sequence"/>
</dbReference>
<name>A0A8J5HTJ0_ZINOF</name>
<dbReference type="InterPro" id="IPR007275">
    <property type="entry name" value="YTH_domain"/>
</dbReference>
<feature type="compositionally biased region" description="Polar residues" evidence="5">
    <location>
        <begin position="299"/>
        <end position="314"/>
    </location>
</feature>
<reference evidence="7 8" key="1">
    <citation type="submission" date="2020-08" db="EMBL/GenBank/DDBJ databases">
        <title>Plant Genome Project.</title>
        <authorList>
            <person name="Zhang R.-G."/>
        </authorList>
    </citation>
    <scope>NUCLEOTIDE SEQUENCE [LARGE SCALE GENOMIC DNA]</scope>
    <source>
        <tissue evidence="7">Rhizome</tissue>
    </source>
</reference>
<dbReference type="GO" id="GO:0003729">
    <property type="term" value="F:mRNA binding"/>
    <property type="evidence" value="ECO:0007669"/>
    <property type="project" value="UniProtKB-UniRule"/>
</dbReference>
<dbReference type="CDD" id="cd21134">
    <property type="entry name" value="YTH"/>
    <property type="match status" value="1"/>
</dbReference>
<dbReference type="GO" id="GO:0061157">
    <property type="term" value="P:mRNA destabilization"/>
    <property type="evidence" value="ECO:0007669"/>
    <property type="project" value="TreeGrafter"/>
</dbReference>
<keyword evidence="3 4" id="KW-0694">RNA-binding</keyword>
<keyword evidence="2" id="KW-0963">Cytoplasm</keyword>
<dbReference type="FunFam" id="3.10.590.10:FF:000001">
    <property type="entry name" value="YTH domain family 1, isoform CRA_a"/>
    <property type="match status" value="1"/>
</dbReference>
<dbReference type="GO" id="GO:0005737">
    <property type="term" value="C:cytoplasm"/>
    <property type="evidence" value="ECO:0007669"/>
    <property type="project" value="UniProtKB-SubCell"/>
</dbReference>
<dbReference type="PROSITE" id="PS50882">
    <property type="entry name" value="YTH"/>
    <property type="match status" value="1"/>
</dbReference>
<evidence type="ECO:0000256" key="3">
    <source>
        <dbReference type="ARBA" id="ARBA00022884"/>
    </source>
</evidence>
<feature type="compositionally biased region" description="Polar residues" evidence="5">
    <location>
        <begin position="222"/>
        <end position="256"/>
    </location>
</feature>
<dbReference type="GO" id="GO:1990247">
    <property type="term" value="F:N6-methyladenosine-containing RNA reader activity"/>
    <property type="evidence" value="ECO:0007669"/>
    <property type="project" value="UniProtKB-UniRule"/>
</dbReference>